<feature type="non-terminal residue" evidence="1">
    <location>
        <position position="289"/>
    </location>
</feature>
<evidence type="ECO:0000313" key="2">
    <source>
        <dbReference type="Proteomes" id="UP001642464"/>
    </source>
</evidence>
<organism evidence="1 2">
    <name type="scientific">Durusdinium trenchii</name>
    <dbReference type="NCBI Taxonomy" id="1381693"/>
    <lineage>
        <taxon>Eukaryota</taxon>
        <taxon>Sar</taxon>
        <taxon>Alveolata</taxon>
        <taxon>Dinophyceae</taxon>
        <taxon>Suessiales</taxon>
        <taxon>Symbiodiniaceae</taxon>
        <taxon>Durusdinium</taxon>
    </lineage>
</organism>
<reference evidence="1 2" key="1">
    <citation type="submission" date="2024-02" db="EMBL/GenBank/DDBJ databases">
        <authorList>
            <person name="Chen Y."/>
            <person name="Shah S."/>
            <person name="Dougan E. K."/>
            <person name="Thang M."/>
            <person name="Chan C."/>
        </authorList>
    </citation>
    <scope>NUCLEOTIDE SEQUENCE [LARGE SCALE GENOMIC DNA]</scope>
</reference>
<evidence type="ECO:0000313" key="1">
    <source>
        <dbReference type="EMBL" id="CAK9042603.1"/>
    </source>
</evidence>
<sequence length="289" mass="32091">MGQKGASVDGFMAFCYWNLAEPLAETAPIEEISGAALCASGATESELPAVLLGGDASFSAKTLAQSNPVGAIELMAGDSPECMPPRHMQHMTMTAFYDLYVLWCKGNHHEDDVAKMGCFSQIYDQWKQLLQFREVSQHVSLQHERDQLEQAQSIHVRNTRMYRTTQTRLNSLSEQSVQQGSSDCCALKLDIVVECYFVLEPDVPKDSSTEVTCIMKALDHAAAILKSRGCPMPPHLIIEDFVDIIKAKVHPVRNRELRAEVLFGSLDIKSYYDQLGLYVSGLVSSRNPD</sequence>
<accession>A0ABP0LV11</accession>
<name>A0ABP0LV11_9DINO</name>
<proteinExistence type="predicted"/>
<keyword evidence="2" id="KW-1185">Reference proteome</keyword>
<protein>
    <submittedName>
        <fullName evidence="1">Uncharacterized protein</fullName>
    </submittedName>
</protein>
<gene>
    <name evidence="1" type="ORF">SCF082_LOCUS24491</name>
</gene>
<dbReference type="EMBL" id="CAXAMM010018046">
    <property type="protein sequence ID" value="CAK9042603.1"/>
    <property type="molecule type" value="Genomic_DNA"/>
</dbReference>
<comment type="caution">
    <text evidence="1">The sequence shown here is derived from an EMBL/GenBank/DDBJ whole genome shotgun (WGS) entry which is preliminary data.</text>
</comment>
<dbReference type="Proteomes" id="UP001642464">
    <property type="component" value="Unassembled WGS sequence"/>
</dbReference>